<keyword evidence="2" id="KW-1185">Reference proteome</keyword>
<dbReference type="InterPro" id="IPR001387">
    <property type="entry name" value="Cro/C1-type_HTH"/>
</dbReference>
<evidence type="ECO:0000313" key="1">
    <source>
        <dbReference type="EMBL" id="MDR6593598.1"/>
    </source>
</evidence>
<dbReference type="SUPFAM" id="SSF47413">
    <property type="entry name" value="lambda repressor-like DNA-binding domains"/>
    <property type="match status" value="1"/>
</dbReference>
<dbReference type="RefSeq" id="WP_310306443.1">
    <property type="nucleotide sequence ID" value="NZ_BAAAXB010000001.1"/>
</dbReference>
<organism evidence="1 2">
    <name type="scientific">Saccharothrix longispora</name>
    <dbReference type="NCBI Taxonomy" id="33920"/>
    <lineage>
        <taxon>Bacteria</taxon>
        <taxon>Bacillati</taxon>
        <taxon>Actinomycetota</taxon>
        <taxon>Actinomycetes</taxon>
        <taxon>Pseudonocardiales</taxon>
        <taxon>Pseudonocardiaceae</taxon>
        <taxon>Saccharothrix</taxon>
    </lineage>
</organism>
<name>A0ABU1PSH4_9PSEU</name>
<comment type="caution">
    <text evidence="1">The sequence shown here is derived from an EMBL/GenBank/DDBJ whole genome shotgun (WGS) entry which is preliminary data.</text>
</comment>
<dbReference type="CDD" id="cd00093">
    <property type="entry name" value="HTH_XRE"/>
    <property type="match status" value="1"/>
</dbReference>
<sequence>MGETDAVRYCACGTRLARDNRASRCGACTRAGRRHPTGPSEVPVGFWNHPPLRRALFARDMGAVIRVYRTHPHHGHPIRQETVAAWIGLSSTRLSRIENGEPVNDLTKLMRWAELLRIPHDLLWFRLPDTGDPARKVQAEQRREQPPGGLHLQVVLDGQLTLVPLDWGSIATSDLASRLDRWIMDGVRLSGVNADPVGNDDVSISRRSFLLQGTAVFIFPALGPDEVAQVDKAMADPRRFLDREVVGHLGRQLREAMAYDGRQGPKKTLPVALGLLEAIRQVARDVKPDIRRQLLSIGARAAEFAGWLYRDAQAPEQASFWRDRATEWAQEVNDTSMQGYILLKKAQAAYDERDALRMLTLSQAAQSGPWSLPVRVRAEAAQQEARAHAMLGVDDIEVDRKLDEAHHLLADAESSGTDEALGGHYNATLLAM</sequence>
<proteinExistence type="predicted"/>
<gene>
    <name evidence="1" type="ORF">J2S66_001982</name>
</gene>
<evidence type="ECO:0000313" key="2">
    <source>
        <dbReference type="Proteomes" id="UP001268819"/>
    </source>
</evidence>
<dbReference type="Proteomes" id="UP001268819">
    <property type="component" value="Unassembled WGS sequence"/>
</dbReference>
<reference evidence="1 2" key="1">
    <citation type="submission" date="2023-07" db="EMBL/GenBank/DDBJ databases">
        <title>Sequencing the genomes of 1000 actinobacteria strains.</title>
        <authorList>
            <person name="Klenk H.-P."/>
        </authorList>
    </citation>
    <scope>NUCLEOTIDE SEQUENCE [LARGE SCALE GENOMIC DNA]</scope>
    <source>
        <strain evidence="1 2">DSM 43749</strain>
    </source>
</reference>
<dbReference type="Gene3D" id="1.10.260.40">
    <property type="entry name" value="lambda repressor-like DNA-binding domains"/>
    <property type="match status" value="1"/>
</dbReference>
<dbReference type="EMBL" id="JAVDSG010000001">
    <property type="protein sequence ID" value="MDR6593598.1"/>
    <property type="molecule type" value="Genomic_DNA"/>
</dbReference>
<protein>
    <submittedName>
        <fullName evidence="1">Transcriptional regulator with XRE-family HTH domain</fullName>
    </submittedName>
</protein>
<dbReference type="InterPro" id="IPR010982">
    <property type="entry name" value="Lambda_DNA-bd_dom_sf"/>
</dbReference>
<accession>A0ABU1PSH4</accession>